<protein>
    <recommendedName>
        <fullName evidence="3">Flagellar protein</fullName>
    </recommendedName>
</protein>
<sequence>MTEIRGPTFSQAFAQGVDQVGRTASPTLSPTRATGEFSRVLDEALQSSPPVRFSRHAEERIRTRGIQITPHELDRLNQAVRMAEARGAKESLVVSGPLSYVVDVPGRTVVTALYGEQARGHVFTNIDSAVVI</sequence>
<evidence type="ECO:0008006" key="3">
    <source>
        <dbReference type="Google" id="ProtNLM"/>
    </source>
</evidence>
<reference evidence="1" key="2">
    <citation type="journal article" date="2021" name="Microbiome">
        <title>Successional dynamics and alternative stable states in a saline activated sludge microbial community over 9 years.</title>
        <authorList>
            <person name="Wang Y."/>
            <person name="Ye J."/>
            <person name="Ju F."/>
            <person name="Liu L."/>
            <person name="Boyd J.A."/>
            <person name="Deng Y."/>
            <person name="Parks D.H."/>
            <person name="Jiang X."/>
            <person name="Yin X."/>
            <person name="Woodcroft B.J."/>
            <person name="Tyson G.W."/>
            <person name="Hugenholtz P."/>
            <person name="Polz M.F."/>
            <person name="Zhang T."/>
        </authorList>
    </citation>
    <scope>NUCLEOTIDE SEQUENCE</scope>
    <source>
        <strain evidence="1">HKST-UBA02</strain>
    </source>
</reference>
<dbReference type="Pfam" id="PF12611">
    <property type="entry name" value="Flagellar_put"/>
    <property type="match status" value="1"/>
</dbReference>
<dbReference type="InterPro" id="IPR013367">
    <property type="entry name" value="Flagellar_put"/>
</dbReference>
<accession>A0A956NAR7</accession>
<gene>
    <name evidence="1" type="ORF">KDA27_01705</name>
</gene>
<proteinExistence type="predicted"/>
<reference evidence="1" key="1">
    <citation type="submission" date="2020-04" db="EMBL/GenBank/DDBJ databases">
        <authorList>
            <person name="Zhang T."/>
        </authorList>
    </citation>
    <scope>NUCLEOTIDE SEQUENCE</scope>
    <source>
        <strain evidence="1">HKST-UBA02</strain>
    </source>
</reference>
<comment type="caution">
    <text evidence="1">The sequence shown here is derived from an EMBL/GenBank/DDBJ whole genome shotgun (WGS) entry which is preliminary data.</text>
</comment>
<dbReference type="EMBL" id="JAGQHS010000004">
    <property type="protein sequence ID" value="MCA9754488.1"/>
    <property type="molecule type" value="Genomic_DNA"/>
</dbReference>
<organism evidence="1 2">
    <name type="scientific">Eiseniibacteriota bacterium</name>
    <dbReference type="NCBI Taxonomy" id="2212470"/>
    <lineage>
        <taxon>Bacteria</taxon>
        <taxon>Candidatus Eiseniibacteriota</taxon>
    </lineage>
</organism>
<name>A0A956NAR7_UNCEI</name>
<dbReference type="AlphaFoldDB" id="A0A956NAR7"/>
<dbReference type="NCBIfam" id="TIGR02530">
    <property type="entry name" value="flg_new"/>
    <property type="match status" value="1"/>
</dbReference>
<evidence type="ECO:0000313" key="2">
    <source>
        <dbReference type="Proteomes" id="UP000739538"/>
    </source>
</evidence>
<dbReference type="Proteomes" id="UP000739538">
    <property type="component" value="Unassembled WGS sequence"/>
</dbReference>
<evidence type="ECO:0000313" key="1">
    <source>
        <dbReference type="EMBL" id="MCA9754488.1"/>
    </source>
</evidence>